<evidence type="ECO:0000313" key="10">
    <source>
        <dbReference type="Proteomes" id="UP001156691"/>
    </source>
</evidence>
<dbReference type="Pfam" id="PF01925">
    <property type="entry name" value="TauE"/>
    <property type="match status" value="1"/>
</dbReference>
<comment type="similarity">
    <text evidence="2 8">Belongs to the 4-toluene sulfonate uptake permease (TSUP) (TC 2.A.102) family.</text>
</comment>
<dbReference type="PANTHER" id="PTHR30269">
    <property type="entry name" value="TRANSMEMBRANE PROTEIN YFCA"/>
    <property type="match status" value="1"/>
</dbReference>
<name>A0ABQ5W690_9HYPH</name>
<dbReference type="EMBL" id="BSNS01000011">
    <property type="protein sequence ID" value="GLQ55580.1"/>
    <property type="molecule type" value="Genomic_DNA"/>
</dbReference>
<evidence type="ECO:0000313" key="9">
    <source>
        <dbReference type="EMBL" id="GLQ55580.1"/>
    </source>
</evidence>
<comment type="subcellular location">
    <subcellularLocation>
        <location evidence="1 8">Cell membrane</location>
        <topology evidence="1 8">Multi-pass membrane protein</topology>
    </subcellularLocation>
</comment>
<evidence type="ECO:0000256" key="6">
    <source>
        <dbReference type="ARBA" id="ARBA00022989"/>
    </source>
</evidence>
<accession>A0ABQ5W690</accession>
<evidence type="ECO:0000256" key="8">
    <source>
        <dbReference type="RuleBase" id="RU363041"/>
    </source>
</evidence>
<protein>
    <recommendedName>
        <fullName evidence="8">Probable membrane transporter protein</fullName>
    </recommendedName>
</protein>
<feature type="transmembrane region" description="Helical" evidence="8">
    <location>
        <begin position="103"/>
        <end position="122"/>
    </location>
</feature>
<keyword evidence="7 8" id="KW-0472">Membrane</keyword>
<reference evidence="10" key="1">
    <citation type="journal article" date="2019" name="Int. J. Syst. Evol. Microbiol.">
        <title>The Global Catalogue of Microorganisms (GCM) 10K type strain sequencing project: providing services to taxonomists for standard genome sequencing and annotation.</title>
        <authorList>
            <consortium name="The Broad Institute Genomics Platform"/>
            <consortium name="The Broad Institute Genome Sequencing Center for Infectious Disease"/>
            <person name="Wu L."/>
            <person name="Ma J."/>
        </authorList>
    </citation>
    <scope>NUCLEOTIDE SEQUENCE [LARGE SCALE GENOMIC DNA]</scope>
    <source>
        <strain evidence="10">NBRC 112416</strain>
    </source>
</reference>
<keyword evidence="5 8" id="KW-0812">Transmembrane</keyword>
<evidence type="ECO:0000256" key="7">
    <source>
        <dbReference type="ARBA" id="ARBA00023136"/>
    </source>
</evidence>
<feature type="transmembrane region" description="Helical" evidence="8">
    <location>
        <begin position="179"/>
        <end position="198"/>
    </location>
</feature>
<feature type="transmembrane region" description="Helical" evidence="8">
    <location>
        <begin position="232"/>
        <end position="253"/>
    </location>
</feature>
<keyword evidence="6 8" id="KW-1133">Transmembrane helix</keyword>
<evidence type="ECO:0000256" key="4">
    <source>
        <dbReference type="ARBA" id="ARBA00022475"/>
    </source>
</evidence>
<evidence type="ECO:0000256" key="2">
    <source>
        <dbReference type="ARBA" id="ARBA00009142"/>
    </source>
</evidence>
<organism evidence="9 10">
    <name type="scientific">Devosia nitrariae</name>
    <dbReference type="NCBI Taxonomy" id="2071872"/>
    <lineage>
        <taxon>Bacteria</taxon>
        <taxon>Pseudomonadati</taxon>
        <taxon>Pseudomonadota</taxon>
        <taxon>Alphaproteobacteria</taxon>
        <taxon>Hyphomicrobiales</taxon>
        <taxon>Devosiaceae</taxon>
        <taxon>Devosia</taxon>
    </lineage>
</organism>
<feature type="transmembrane region" description="Helical" evidence="8">
    <location>
        <begin position="204"/>
        <end position="225"/>
    </location>
</feature>
<evidence type="ECO:0000256" key="3">
    <source>
        <dbReference type="ARBA" id="ARBA00022448"/>
    </source>
</evidence>
<keyword evidence="3" id="KW-0813">Transport</keyword>
<feature type="transmembrane region" description="Helical" evidence="8">
    <location>
        <begin position="71"/>
        <end position="91"/>
    </location>
</feature>
<dbReference type="RefSeq" id="WP_284340971.1">
    <property type="nucleotide sequence ID" value="NZ_BSNS01000011.1"/>
</dbReference>
<dbReference type="PANTHER" id="PTHR30269:SF0">
    <property type="entry name" value="MEMBRANE TRANSPORTER PROTEIN YFCA-RELATED"/>
    <property type="match status" value="1"/>
</dbReference>
<comment type="caution">
    <text evidence="9">The sequence shown here is derived from an EMBL/GenBank/DDBJ whole genome shotgun (WGS) entry which is preliminary data.</text>
</comment>
<sequence length="254" mass="26773">MTEFLLLIAGFLGGAVNSLAGGGSFIVFPALLFAGVPPVVANASNTYAALPGYVSGTVGYWKDMVRYKERLLVWSLVSLVFGYVGAELLLVVSDETFSRIVPWLMLFAILLFAFGAQLNTFIRAHAGDVRGARAAGALLLLAFLAAVCVYGGFFNAGLGILLLAFLATAGLTDIHAMNGLKLWISALVAIVAVARFAIGGSIDWYHGSIALVGVTFGGYLAARFAHLIPSSLIRAGVIVYGAGMTAYFFWIAYA</sequence>
<feature type="transmembrane region" description="Helical" evidence="8">
    <location>
        <begin position="134"/>
        <end position="167"/>
    </location>
</feature>
<evidence type="ECO:0000256" key="1">
    <source>
        <dbReference type="ARBA" id="ARBA00004651"/>
    </source>
</evidence>
<keyword evidence="4 8" id="KW-1003">Cell membrane</keyword>
<evidence type="ECO:0000256" key="5">
    <source>
        <dbReference type="ARBA" id="ARBA00022692"/>
    </source>
</evidence>
<gene>
    <name evidence="9" type="ORF">GCM10010862_28390</name>
</gene>
<dbReference type="InterPro" id="IPR002781">
    <property type="entry name" value="TM_pro_TauE-like"/>
</dbReference>
<dbReference type="Proteomes" id="UP001156691">
    <property type="component" value="Unassembled WGS sequence"/>
</dbReference>
<proteinExistence type="inferred from homology"/>
<dbReference type="InterPro" id="IPR052017">
    <property type="entry name" value="TSUP"/>
</dbReference>
<keyword evidence="10" id="KW-1185">Reference proteome</keyword>